<reference evidence="1 2" key="1">
    <citation type="journal article" date="2015" name="Antonie Van Leeuwenhoek">
        <title>Prauserella endophytica sp. nov., an endophytic actinobacterium isolated from Tamarix taklamakanensis.</title>
        <authorList>
            <person name="Liu J.M."/>
            <person name="Habden X."/>
            <person name="Guo L."/>
            <person name="Tuo L."/>
            <person name="Jiang Z.K."/>
            <person name="Liu S.W."/>
            <person name="Liu X.F."/>
            <person name="Chen L."/>
            <person name="Li R.F."/>
            <person name="Zhang Y.Q."/>
            <person name="Sun C.H."/>
        </authorList>
    </citation>
    <scope>NUCLEOTIDE SEQUENCE [LARGE SCALE GENOMIC DNA]</scope>
    <source>
        <strain evidence="1 2">CGMCC 4.7182</strain>
    </source>
</reference>
<name>A0ABY2RZU3_9PSEU</name>
<comment type="caution">
    <text evidence="1">The sequence shown here is derived from an EMBL/GenBank/DDBJ whole genome shotgun (WGS) entry which is preliminary data.</text>
</comment>
<evidence type="ECO:0000313" key="1">
    <source>
        <dbReference type="EMBL" id="TKG66903.1"/>
    </source>
</evidence>
<organism evidence="1 2">
    <name type="scientific">Prauserella endophytica</name>
    <dbReference type="NCBI Taxonomy" id="1592324"/>
    <lineage>
        <taxon>Bacteria</taxon>
        <taxon>Bacillati</taxon>
        <taxon>Actinomycetota</taxon>
        <taxon>Actinomycetes</taxon>
        <taxon>Pseudonocardiales</taxon>
        <taxon>Pseudonocardiaceae</taxon>
        <taxon>Prauserella</taxon>
        <taxon>Prauserella coralliicola group</taxon>
    </lineage>
</organism>
<protein>
    <submittedName>
        <fullName evidence="1">Uncharacterized protein</fullName>
    </submittedName>
</protein>
<dbReference type="RefSeq" id="WP_112275411.1">
    <property type="nucleotide sequence ID" value="NZ_SWMS01000014.1"/>
</dbReference>
<dbReference type="EMBL" id="SWMS01000014">
    <property type="protein sequence ID" value="TKG66903.1"/>
    <property type="molecule type" value="Genomic_DNA"/>
</dbReference>
<evidence type="ECO:0000313" key="2">
    <source>
        <dbReference type="Proteomes" id="UP000309992"/>
    </source>
</evidence>
<gene>
    <name evidence="1" type="ORF">FCN18_23605</name>
</gene>
<proteinExistence type="predicted"/>
<sequence>MTTSERRVKRPSVELAEAARLLDQCDRDLVLNRFGYQLLAIPDGVDFLRRWMSEAAVDLEGVTDPPATVLDADILEPRRPLIVLARRIRQHLGTRSR</sequence>
<keyword evidence="2" id="KW-1185">Reference proteome</keyword>
<dbReference type="Proteomes" id="UP000309992">
    <property type="component" value="Unassembled WGS sequence"/>
</dbReference>
<accession>A0ABY2RZU3</accession>